<dbReference type="InterPro" id="IPR019814">
    <property type="entry name" value="Translation_initiation_fac_3_N"/>
</dbReference>
<evidence type="ECO:0000313" key="6">
    <source>
        <dbReference type="EMBL" id="KAF8406631.1"/>
    </source>
</evidence>
<feature type="compositionally biased region" description="Polar residues" evidence="4">
    <location>
        <begin position="423"/>
        <end position="433"/>
    </location>
</feature>
<feature type="region of interest" description="Disordered" evidence="4">
    <location>
        <begin position="346"/>
        <end position="617"/>
    </location>
</feature>
<feature type="compositionally biased region" description="Polar residues" evidence="4">
    <location>
        <begin position="262"/>
        <end position="271"/>
    </location>
</feature>
<dbReference type="OrthoDB" id="21573at2759"/>
<keyword evidence="2" id="KW-0396">Initiation factor</keyword>
<dbReference type="GO" id="GO:0003743">
    <property type="term" value="F:translation initiation factor activity"/>
    <property type="evidence" value="ECO:0007669"/>
    <property type="project" value="UniProtKB-KW"/>
</dbReference>
<feature type="compositionally biased region" description="Polar residues" evidence="4">
    <location>
        <begin position="556"/>
        <end position="565"/>
    </location>
</feature>
<evidence type="ECO:0000256" key="4">
    <source>
        <dbReference type="SAM" id="MobiDB-lite"/>
    </source>
</evidence>
<dbReference type="Gene3D" id="3.10.20.80">
    <property type="entry name" value="Translation initiation factor 3 (IF-3), N-terminal domain"/>
    <property type="match status" value="1"/>
</dbReference>
<dbReference type="Pfam" id="PF05198">
    <property type="entry name" value="IF3_N"/>
    <property type="match status" value="1"/>
</dbReference>
<keyword evidence="3" id="KW-0648">Protein biosynthesis</keyword>
<comment type="similarity">
    <text evidence="1">Belongs to the IF-3 family.</text>
</comment>
<dbReference type="PANTHER" id="PTHR10938:SF4">
    <property type="entry name" value="TRANSLATION INITIATION FACTOR IF3-1, MITOCHONDRIAL"/>
    <property type="match status" value="1"/>
</dbReference>
<dbReference type="InterPro" id="IPR001288">
    <property type="entry name" value="Translation_initiation_fac_3"/>
</dbReference>
<organism evidence="6 7">
    <name type="scientific">Tetracentron sinense</name>
    <name type="common">Spur-leaf</name>
    <dbReference type="NCBI Taxonomy" id="13715"/>
    <lineage>
        <taxon>Eukaryota</taxon>
        <taxon>Viridiplantae</taxon>
        <taxon>Streptophyta</taxon>
        <taxon>Embryophyta</taxon>
        <taxon>Tracheophyta</taxon>
        <taxon>Spermatophyta</taxon>
        <taxon>Magnoliopsida</taxon>
        <taxon>Trochodendrales</taxon>
        <taxon>Trochodendraceae</taxon>
        <taxon>Tetracentron</taxon>
    </lineage>
</organism>
<sequence length="617" mass="68405">MALLCRIRHSRLECFSNQCKRWYFQIPGVSLIHYIDGGTKVRVSEKPDPFICRRPTELFDKVRFFAAPVQAKPKQEEKDPLGTRINNQITAEFVRLVTDEGHGIVSRREALERARKLKLDLVEVQRTAKPPVCKIMDFHREKYKQQVKEKDRSKTKSEVTLRKGDCKEVRFSGKTEQKDLQMKADTVKRLMERGYRVKCMAMGKEDQDLGGLLSRLSALIEDVSIVESGPRVEKRQAYAIVRHIKFGPSKKGPSKKATKVMESTSTGVQKVTTSPPTIISSGSIQSPLQTEDDWKPTESGSETEDEILPNEGDSSIATSKEMPDGNHGDDKMAWSAFNQSDDLEKLFDFDDDGNQVTSSSIDEQMGSVADTVTSPENTDNTDVLCPKPVPISAKAVPFSIPEPSLGSETRYVKSEPRSKLPLTKSNESTSAESNLFAELSKFSASVQRSQVSRGKDATDSERLGSQLSNQGRQPRPAAVIPTTEEEKRLGTNSSSSRNFKHPPTDNIGNREQSRPASPSSPAPSYGIFSAPKAAAAAAAEQFAATERNRDKESIPFDSTKSSNPRGITPNPHLPTSKAAESSQKPDVDKDRQRGWGVFSRETSDINPSRISDNQVQR</sequence>
<evidence type="ECO:0000259" key="5">
    <source>
        <dbReference type="Pfam" id="PF05198"/>
    </source>
</evidence>
<dbReference type="EMBL" id="JABCRI010000005">
    <property type="protein sequence ID" value="KAF8406631.1"/>
    <property type="molecule type" value="Genomic_DNA"/>
</dbReference>
<dbReference type="SUPFAM" id="SSF54364">
    <property type="entry name" value="Translation initiation factor IF3, N-terminal domain"/>
    <property type="match status" value="1"/>
</dbReference>
<accession>A0A834ZGU8</accession>
<dbReference type="FunFam" id="3.30.110.10:FF:000005">
    <property type="entry name" value="Translation initiation factor 3 (IF-3) family protein"/>
    <property type="match status" value="1"/>
</dbReference>
<dbReference type="GO" id="GO:0043022">
    <property type="term" value="F:ribosome binding"/>
    <property type="evidence" value="ECO:0007669"/>
    <property type="project" value="TreeGrafter"/>
</dbReference>
<evidence type="ECO:0000313" key="7">
    <source>
        <dbReference type="Proteomes" id="UP000655225"/>
    </source>
</evidence>
<reference evidence="6 7" key="1">
    <citation type="submission" date="2020-04" db="EMBL/GenBank/DDBJ databases">
        <title>Plant Genome Project.</title>
        <authorList>
            <person name="Zhang R.-G."/>
        </authorList>
    </citation>
    <scope>NUCLEOTIDE SEQUENCE [LARGE SCALE GENOMIC DNA]</scope>
    <source>
        <strain evidence="6">YNK0</strain>
        <tissue evidence="6">Leaf</tissue>
    </source>
</reference>
<dbReference type="InterPro" id="IPR036787">
    <property type="entry name" value="T_IF-3_N_sf"/>
</dbReference>
<dbReference type="Proteomes" id="UP000655225">
    <property type="component" value="Unassembled WGS sequence"/>
</dbReference>
<dbReference type="InterPro" id="IPR036788">
    <property type="entry name" value="T_IF-3_C_sf"/>
</dbReference>
<dbReference type="AlphaFoldDB" id="A0A834ZGU8"/>
<comment type="caution">
    <text evidence="6">The sequence shown here is derived from an EMBL/GenBank/DDBJ whole genome shotgun (WGS) entry which is preliminary data.</text>
</comment>
<evidence type="ECO:0000256" key="3">
    <source>
        <dbReference type="ARBA" id="ARBA00022917"/>
    </source>
</evidence>
<dbReference type="PANTHER" id="PTHR10938">
    <property type="entry name" value="TRANSLATION INITIATION FACTOR IF-3"/>
    <property type="match status" value="1"/>
</dbReference>
<feature type="compositionally biased region" description="Basic and acidic residues" evidence="4">
    <location>
        <begin position="453"/>
        <end position="462"/>
    </location>
</feature>
<feature type="compositionally biased region" description="Polar residues" evidence="4">
    <location>
        <begin position="604"/>
        <end position="617"/>
    </location>
</feature>
<keyword evidence="7" id="KW-1185">Reference proteome</keyword>
<evidence type="ECO:0000256" key="2">
    <source>
        <dbReference type="ARBA" id="ARBA00022540"/>
    </source>
</evidence>
<proteinExistence type="inferred from homology"/>
<feature type="compositionally biased region" description="Basic and acidic residues" evidence="4">
    <location>
        <begin position="321"/>
        <end position="332"/>
    </location>
</feature>
<feature type="region of interest" description="Disordered" evidence="4">
    <location>
        <begin position="262"/>
        <end position="332"/>
    </location>
</feature>
<evidence type="ECO:0000256" key="1">
    <source>
        <dbReference type="ARBA" id="ARBA00005439"/>
    </source>
</evidence>
<dbReference type="FunFam" id="3.10.20.80:FF:000005">
    <property type="entry name" value="Predicted protein"/>
    <property type="match status" value="1"/>
</dbReference>
<feature type="compositionally biased region" description="Polar residues" evidence="4">
    <location>
        <begin position="463"/>
        <end position="472"/>
    </location>
</feature>
<dbReference type="OMA" id="GGPRIND"/>
<name>A0A834ZGU8_TETSI</name>
<feature type="compositionally biased region" description="Low complexity" evidence="4">
    <location>
        <begin position="515"/>
        <end position="544"/>
    </location>
</feature>
<feature type="compositionally biased region" description="Low complexity" evidence="4">
    <location>
        <begin position="272"/>
        <end position="287"/>
    </location>
</feature>
<feature type="compositionally biased region" description="Polar residues" evidence="4">
    <location>
        <begin position="370"/>
        <end position="381"/>
    </location>
</feature>
<feature type="compositionally biased region" description="Polar residues" evidence="4">
    <location>
        <begin position="442"/>
        <end position="452"/>
    </location>
</feature>
<dbReference type="SUPFAM" id="SSF55200">
    <property type="entry name" value="Translation initiation factor IF3, C-terminal domain"/>
    <property type="match status" value="1"/>
</dbReference>
<dbReference type="Gene3D" id="3.30.110.10">
    <property type="entry name" value="Translation initiation factor 3 (IF-3), C-terminal domain"/>
    <property type="match status" value="1"/>
</dbReference>
<feature type="domain" description="Translation initiation factor 3 N-terminal" evidence="5">
    <location>
        <begin position="85"/>
        <end position="151"/>
    </location>
</feature>
<feature type="compositionally biased region" description="Basic and acidic residues" evidence="4">
    <location>
        <begin position="583"/>
        <end position="593"/>
    </location>
</feature>
<dbReference type="GO" id="GO:0032790">
    <property type="term" value="P:ribosome disassembly"/>
    <property type="evidence" value="ECO:0007669"/>
    <property type="project" value="TreeGrafter"/>
</dbReference>
<dbReference type="NCBIfam" id="TIGR00168">
    <property type="entry name" value="infC"/>
    <property type="match status" value="1"/>
</dbReference>
<protein>
    <recommendedName>
        <fullName evidence="5">Translation initiation factor 3 N-terminal domain-containing protein</fullName>
    </recommendedName>
</protein>
<gene>
    <name evidence="6" type="ORF">HHK36_008721</name>
</gene>